<protein>
    <recommendedName>
        <fullName evidence="3">Lipoprotein</fullName>
    </recommendedName>
</protein>
<dbReference type="PROSITE" id="PS51257">
    <property type="entry name" value="PROKAR_LIPOPROTEIN"/>
    <property type="match status" value="1"/>
</dbReference>
<keyword evidence="2" id="KW-1185">Reference proteome</keyword>
<name>A0ABW9RV85_9BACT</name>
<comment type="caution">
    <text evidence="1">The sequence shown here is derived from an EMBL/GenBank/DDBJ whole genome shotgun (WGS) entry which is preliminary data.</text>
</comment>
<evidence type="ECO:0008006" key="3">
    <source>
        <dbReference type="Google" id="ProtNLM"/>
    </source>
</evidence>
<accession>A0ABW9RV85</accession>
<dbReference type="RefSeq" id="WP_155173904.1">
    <property type="nucleotide sequence ID" value="NZ_BAAAFL010000004.1"/>
</dbReference>
<evidence type="ECO:0000313" key="1">
    <source>
        <dbReference type="EMBL" id="MTI26895.1"/>
    </source>
</evidence>
<dbReference type="EMBL" id="SMLW01000603">
    <property type="protein sequence ID" value="MTI26895.1"/>
    <property type="molecule type" value="Genomic_DNA"/>
</dbReference>
<organism evidence="1 2">
    <name type="scientific">Fulvivirga kasyanovii</name>
    <dbReference type="NCBI Taxonomy" id="396812"/>
    <lineage>
        <taxon>Bacteria</taxon>
        <taxon>Pseudomonadati</taxon>
        <taxon>Bacteroidota</taxon>
        <taxon>Cytophagia</taxon>
        <taxon>Cytophagales</taxon>
        <taxon>Fulvivirgaceae</taxon>
        <taxon>Fulvivirga</taxon>
    </lineage>
</organism>
<dbReference type="Proteomes" id="UP000798808">
    <property type="component" value="Unassembled WGS sequence"/>
</dbReference>
<evidence type="ECO:0000313" key="2">
    <source>
        <dbReference type="Proteomes" id="UP000798808"/>
    </source>
</evidence>
<proteinExistence type="predicted"/>
<gene>
    <name evidence="1" type="ORF">E1163_18205</name>
</gene>
<reference evidence="1 2" key="1">
    <citation type="submission" date="2019-02" db="EMBL/GenBank/DDBJ databases">
        <authorList>
            <person name="Goldberg S.R."/>
            <person name="Haltli B.A."/>
            <person name="Correa H."/>
            <person name="Russell K.G."/>
        </authorList>
    </citation>
    <scope>NUCLEOTIDE SEQUENCE [LARGE SCALE GENOMIC DNA]</scope>
    <source>
        <strain evidence="1 2">JCM 16186</strain>
    </source>
</reference>
<sequence>MKRYLFIIVLAVLAGCAGTKVTEYTGTPRLLANSTILFLPTHGISDYKSQDLCGIARRLLKDNSQVLYLPEEEYNLTRAGMGKEEITKATMLDTGRLALICKKLQIRYIIGTEISSLRGGGSYGVYSEAELDPYNSTYNMDNESNSASLLFSIYDAQSGSVDSRFAVKTTINPLHIHDDGGGESRVNLTDQMTALTTAYEKGIKLIRKEMVSVK</sequence>